<organism evidence="2 3">
    <name type="scientific">Psilocybe cf. subviscida</name>
    <dbReference type="NCBI Taxonomy" id="2480587"/>
    <lineage>
        <taxon>Eukaryota</taxon>
        <taxon>Fungi</taxon>
        <taxon>Dikarya</taxon>
        <taxon>Basidiomycota</taxon>
        <taxon>Agaricomycotina</taxon>
        <taxon>Agaricomycetes</taxon>
        <taxon>Agaricomycetidae</taxon>
        <taxon>Agaricales</taxon>
        <taxon>Agaricineae</taxon>
        <taxon>Strophariaceae</taxon>
        <taxon>Psilocybe</taxon>
    </lineage>
</organism>
<sequence length="195" mass="21578">MPSIIAQAGKQAIEGHLERYAPADPLYEYYVDEAGKQKRRKAARVTAGIERARRPDSSLCLIPIVGDLTDASLNYYLVVRPSRRAEIPAALLRRMLLNNAFSAGVGLVPFVGDLVLAAFKANSRNAALLEDFLRIRGEEFIRNGGEVVDRTKKNRWFRGTRNNKAYINITEASEQATSSTVQPQTSPQTVFPVAS</sequence>
<dbReference type="PANTHER" id="PTHR35519:SF2">
    <property type="entry name" value="PH DOMAIN PROTEIN"/>
    <property type="match status" value="1"/>
</dbReference>
<gene>
    <name evidence="2" type="ORF">D9619_004723</name>
</gene>
<dbReference type="Pfam" id="PF13430">
    <property type="entry name" value="DUF4112"/>
    <property type="match status" value="1"/>
</dbReference>
<dbReference type="InterPro" id="IPR025187">
    <property type="entry name" value="DUF4112"/>
</dbReference>
<evidence type="ECO:0000313" key="2">
    <source>
        <dbReference type="EMBL" id="KAF5327118.1"/>
    </source>
</evidence>
<evidence type="ECO:0000313" key="3">
    <source>
        <dbReference type="Proteomes" id="UP000567179"/>
    </source>
</evidence>
<protein>
    <submittedName>
        <fullName evidence="2">Uncharacterized protein</fullName>
    </submittedName>
</protein>
<evidence type="ECO:0000256" key="1">
    <source>
        <dbReference type="SAM" id="MobiDB-lite"/>
    </source>
</evidence>
<dbReference type="Proteomes" id="UP000567179">
    <property type="component" value="Unassembled WGS sequence"/>
</dbReference>
<feature type="region of interest" description="Disordered" evidence="1">
    <location>
        <begin position="176"/>
        <end position="195"/>
    </location>
</feature>
<dbReference type="OrthoDB" id="2103474at2759"/>
<dbReference type="PANTHER" id="PTHR35519">
    <property type="entry name" value="MEMBRANE PROTEINS"/>
    <property type="match status" value="1"/>
</dbReference>
<name>A0A8H5F8I3_9AGAR</name>
<reference evidence="2 3" key="1">
    <citation type="journal article" date="2020" name="ISME J.">
        <title>Uncovering the hidden diversity of litter-decomposition mechanisms in mushroom-forming fungi.</title>
        <authorList>
            <person name="Floudas D."/>
            <person name="Bentzer J."/>
            <person name="Ahren D."/>
            <person name="Johansson T."/>
            <person name="Persson P."/>
            <person name="Tunlid A."/>
        </authorList>
    </citation>
    <scope>NUCLEOTIDE SEQUENCE [LARGE SCALE GENOMIC DNA]</scope>
    <source>
        <strain evidence="2 3">CBS 101986</strain>
    </source>
</reference>
<proteinExistence type="predicted"/>
<comment type="caution">
    <text evidence="2">The sequence shown here is derived from an EMBL/GenBank/DDBJ whole genome shotgun (WGS) entry which is preliminary data.</text>
</comment>
<keyword evidence="3" id="KW-1185">Reference proteome</keyword>
<dbReference type="AlphaFoldDB" id="A0A8H5F8I3"/>
<feature type="compositionally biased region" description="Polar residues" evidence="1">
    <location>
        <begin position="176"/>
        <end position="189"/>
    </location>
</feature>
<dbReference type="EMBL" id="JAACJJ010000014">
    <property type="protein sequence ID" value="KAF5327118.1"/>
    <property type="molecule type" value="Genomic_DNA"/>
</dbReference>
<accession>A0A8H5F8I3</accession>